<evidence type="ECO:0000313" key="1">
    <source>
        <dbReference type="EMBL" id="AZZ40053.1"/>
    </source>
</evidence>
<evidence type="ECO:0000313" key="4">
    <source>
        <dbReference type="Proteomes" id="UP000285875"/>
    </source>
</evidence>
<reference evidence="1" key="3">
    <citation type="journal article" date="2019" name="Microorganisms">
        <title>Red-Brown Pigmentation of Acidipropionibacterium jensenii Is Tied to Haemolytic Activity and cyl-Like Gene Cluster.</title>
        <authorList>
            <person name="Deptula P."/>
            <person name="Loivamaa I."/>
            <person name="Smolander O.P."/>
            <person name="Laine P."/>
            <person name="Roberts R.J."/>
            <person name="Piironen V."/>
            <person name="Paulin L."/>
            <person name="Savijoki K."/>
            <person name="Auvinen P."/>
            <person name="Varmanen P."/>
        </authorList>
    </citation>
    <scope>NUCLEOTIDE SEQUENCE</scope>
    <source>
        <strain evidence="1">JS280</strain>
    </source>
</reference>
<sequence length="286" mass="30227">MISFDLHSLGFDAPSLDELVDSALAAGAAGVQHVAGFDILAAYTDPSGARLGLIKPFDGDLDTMASLVCPTTHPAEVFRYRDTLAQVDVLAPGRPAGLSRSALDGSGVLSGDTILSGRADAEPQRLARFLANTDDPLEYPLSSGPGSDQPKRIEHLRVGAVATDFPKIYDSEEAYGHSEEGSMGQELAFSAGTLISPWLLEISAGRATRDQASAATQMTMVCQKVQRRTNELTGVDWLRVIGKTSVPMTLALPADLPHTPHEGSVISTTVTPVVSSGTWEAGKVWN</sequence>
<dbReference type="STRING" id="1122997.GCA_000425285_01978"/>
<reference evidence="2 3" key="2">
    <citation type="submission" date="2018-12" db="EMBL/GenBank/DDBJ databases">
        <authorList>
            <consortium name="Pathogen Informatics"/>
        </authorList>
    </citation>
    <scope>NUCLEOTIDE SEQUENCE [LARGE SCALE GENOMIC DNA]</scope>
    <source>
        <strain evidence="2 3">NCTC13652</strain>
    </source>
</reference>
<reference evidence="4" key="1">
    <citation type="submission" date="2017-12" db="EMBL/GenBank/DDBJ databases">
        <title>Whole genome sequencing of Acidipropionibacterium jensenii strains JS279 and JS280.</title>
        <authorList>
            <person name="Deptula P."/>
            <person name="Laine P."/>
            <person name="Smolander O.-P."/>
            <person name="Paulin L."/>
            <person name="Auvinen P."/>
            <person name="Varmanen P."/>
        </authorList>
    </citation>
    <scope>NUCLEOTIDE SEQUENCE [LARGE SCALE GENOMIC DNA]</scope>
    <source>
        <strain evidence="4">JS280</strain>
    </source>
</reference>
<name>A0A448P355_9ACTN</name>
<evidence type="ECO:0000313" key="3">
    <source>
        <dbReference type="Proteomes" id="UP000277858"/>
    </source>
</evidence>
<dbReference type="RefSeq" id="WP_028703448.1">
    <property type="nucleotide sequence ID" value="NZ_CP025570.1"/>
</dbReference>
<organism evidence="2 3">
    <name type="scientific">Acidipropionibacterium jensenii</name>
    <dbReference type="NCBI Taxonomy" id="1749"/>
    <lineage>
        <taxon>Bacteria</taxon>
        <taxon>Bacillati</taxon>
        <taxon>Actinomycetota</taxon>
        <taxon>Actinomycetes</taxon>
        <taxon>Propionibacteriales</taxon>
        <taxon>Propionibacteriaceae</taxon>
        <taxon>Acidipropionibacterium</taxon>
    </lineage>
</organism>
<dbReference type="EMBL" id="CP025570">
    <property type="protein sequence ID" value="AZZ40053.1"/>
    <property type="molecule type" value="Genomic_DNA"/>
</dbReference>
<protein>
    <submittedName>
        <fullName evidence="2">Uncharacterized protein</fullName>
    </submittedName>
</protein>
<keyword evidence="3" id="KW-1185">Reference proteome</keyword>
<dbReference type="AlphaFoldDB" id="A0A448P355"/>
<dbReference type="EMBL" id="LR134473">
    <property type="protein sequence ID" value="VEI04636.1"/>
    <property type="molecule type" value="Genomic_DNA"/>
</dbReference>
<dbReference type="Proteomes" id="UP000277858">
    <property type="component" value="Chromosome"/>
</dbReference>
<dbReference type="KEGG" id="aji:C0Z10_10180"/>
<evidence type="ECO:0000313" key="2">
    <source>
        <dbReference type="EMBL" id="VEI04636.1"/>
    </source>
</evidence>
<gene>
    <name evidence="1" type="ORF">C0Z10_10180</name>
    <name evidence="2" type="ORF">NCTC13652_02869</name>
</gene>
<accession>A0A448P355</accession>
<proteinExistence type="predicted"/>
<dbReference type="OrthoDB" id="3711925at2"/>
<dbReference type="Proteomes" id="UP000285875">
    <property type="component" value="Chromosome"/>
</dbReference>